<feature type="transmembrane region" description="Helical" evidence="1">
    <location>
        <begin position="6"/>
        <end position="27"/>
    </location>
</feature>
<evidence type="ECO:0000313" key="3">
    <source>
        <dbReference type="Proteomes" id="UP000602442"/>
    </source>
</evidence>
<keyword evidence="1" id="KW-0812">Transmembrane</keyword>
<keyword evidence="3" id="KW-1185">Reference proteome</keyword>
<protein>
    <submittedName>
        <fullName evidence="2">Uncharacterized protein</fullName>
    </submittedName>
</protein>
<evidence type="ECO:0000256" key="1">
    <source>
        <dbReference type="SAM" id="Phobius"/>
    </source>
</evidence>
<sequence length="132" mass="13780">MSAEIITIGASLLAILALVALVHFLGFSRGGVLQTDSDAEGFFRLAAGGFAPLDIAINDQRTGALARDANGRLAVLLAHGGSFIARVLGDEASFAWEGKRLSITDQTIGPRSLVLQFDNSAPDWVKGLASAK</sequence>
<keyword evidence="1" id="KW-0472">Membrane</keyword>
<gene>
    <name evidence="2" type="ORF">I5L03_02920</name>
</gene>
<accession>A0ABS0N1D2</accession>
<organism evidence="2 3">
    <name type="scientific">Aurantiacibacter sediminis</name>
    <dbReference type="NCBI Taxonomy" id="2793064"/>
    <lineage>
        <taxon>Bacteria</taxon>
        <taxon>Pseudomonadati</taxon>
        <taxon>Pseudomonadota</taxon>
        <taxon>Alphaproteobacteria</taxon>
        <taxon>Sphingomonadales</taxon>
        <taxon>Erythrobacteraceae</taxon>
        <taxon>Aurantiacibacter</taxon>
    </lineage>
</organism>
<comment type="caution">
    <text evidence="2">The sequence shown here is derived from an EMBL/GenBank/DDBJ whole genome shotgun (WGS) entry which is preliminary data.</text>
</comment>
<name>A0ABS0N1D2_9SPHN</name>
<proteinExistence type="predicted"/>
<dbReference type="Proteomes" id="UP000602442">
    <property type="component" value="Unassembled WGS sequence"/>
</dbReference>
<dbReference type="EMBL" id="JAEANY010000001">
    <property type="protein sequence ID" value="MBH5321537.1"/>
    <property type="molecule type" value="Genomic_DNA"/>
</dbReference>
<evidence type="ECO:0000313" key="2">
    <source>
        <dbReference type="EMBL" id="MBH5321537.1"/>
    </source>
</evidence>
<dbReference type="RefSeq" id="WP_197920189.1">
    <property type="nucleotide sequence ID" value="NZ_CAWPTA010000006.1"/>
</dbReference>
<reference evidence="2 3" key="1">
    <citation type="submission" date="2020-11" db="EMBL/GenBank/DDBJ databases">
        <title>Erythrobacter sediminis sp. nov., a marine bacterium from a tidal flat of Garorim Bay.</title>
        <authorList>
            <person name="Kim D."/>
            <person name="Yoo Y."/>
            <person name="Kim J.-J."/>
        </authorList>
    </citation>
    <scope>NUCLEOTIDE SEQUENCE [LARGE SCALE GENOMIC DNA]</scope>
    <source>
        <strain evidence="2 3">JGD-13</strain>
    </source>
</reference>
<keyword evidence="1" id="KW-1133">Transmembrane helix</keyword>